<dbReference type="InterPro" id="IPR019758">
    <property type="entry name" value="Pept_S26A_signal_pept_1_CS"/>
</dbReference>
<comment type="similarity">
    <text evidence="3 9">Belongs to the peptidase S26 family.</text>
</comment>
<feature type="active site" evidence="7">
    <location>
        <position position="85"/>
    </location>
</feature>
<dbReference type="InterPro" id="IPR000223">
    <property type="entry name" value="Pept_S26A_signal_pept_1"/>
</dbReference>
<keyword evidence="8" id="KW-0472">Membrane</keyword>
<dbReference type="EC" id="3.4.21.89" evidence="4 8"/>
<evidence type="ECO:0000256" key="9">
    <source>
        <dbReference type="RuleBase" id="RU362042"/>
    </source>
</evidence>
<dbReference type="InterPro" id="IPR019757">
    <property type="entry name" value="Pept_S26A_signal_pept_1_Lys-AS"/>
</dbReference>
<dbReference type="PANTHER" id="PTHR43390:SF1">
    <property type="entry name" value="CHLOROPLAST PROCESSING PEPTIDASE"/>
    <property type="match status" value="1"/>
</dbReference>
<dbReference type="Pfam" id="PF10502">
    <property type="entry name" value="Peptidase_S26"/>
    <property type="match status" value="1"/>
</dbReference>
<dbReference type="CDD" id="cd06530">
    <property type="entry name" value="S26_SPase_I"/>
    <property type="match status" value="1"/>
</dbReference>
<keyword evidence="6 8" id="KW-0378">Hydrolase</keyword>
<sequence>MSKRILSKYDGNKQKWLHDIIEIIIIFLVVLILFNFIIGVSFVKGKSMYPTLHNNEIAFYTRIIPHFDRGDVLSVRMPSGEYYVKRVIAVGGDTVDIRKGKLYVNDEEMDEPYVNGETERKVGGVEFPYTVEDGKVFVMGDNREESMDSRDFGAVIRKQIKGKVWLYIGRIS</sequence>
<keyword evidence="8" id="KW-0812">Transmembrane</keyword>
<dbReference type="NCBIfam" id="TIGR02227">
    <property type="entry name" value="sigpep_I_bact"/>
    <property type="match status" value="1"/>
</dbReference>
<evidence type="ECO:0000259" key="10">
    <source>
        <dbReference type="Pfam" id="PF10502"/>
    </source>
</evidence>
<proteinExistence type="inferred from homology"/>
<feature type="transmembrane region" description="Helical" evidence="8">
    <location>
        <begin position="20"/>
        <end position="43"/>
    </location>
</feature>
<evidence type="ECO:0000313" key="12">
    <source>
        <dbReference type="Proteomes" id="UP000095544"/>
    </source>
</evidence>
<dbReference type="Gene3D" id="2.10.109.10">
    <property type="entry name" value="Umud Fragment, subunit A"/>
    <property type="match status" value="1"/>
</dbReference>
<dbReference type="GO" id="GO:0009003">
    <property type="term" value="F:signal peptidase activity"/>
    <property type="evidence" value="ECO:0007669"/>
    <property type="project" value="UniProtKB-EC"/>
</dbReference>
<dbReference type="STRING" id="39482.ERS852491_00635"/>
<dbReference type="PROSITE" id="PS00761">
    <property type="entry name" value="SPASE_I_3"/>
    <property type="match status" value="1"/>
</dbReference>
<feature type="active site" evidence="7">
    <location>
        <position position="47"/>
    </location>
</feature>
<name>A0A174A750_9FIRM</name>
<dbReference type="InterPro" id="IPR019533">
    <property type="entry name" value="Peptidase_S26"/>
</dbReference>
<evidence type="ECO:0000256" key="5">
    <source>
        <dbReference type="ARBA" id="ARBA00022670"/>
    </source>
</evidence>
<feature type="domain" description="Peptidase S26" evidence="10">
    <location>
        <begin position="21"/>
        <end position="165"/>
    </location>
</feature>
<dbReference type="OrthoDB" id="9802919at2"/>
<dbReference type="PRINTS" id="PR00727">
    <property type="entry name" value="LEADERPTASE"/>
</dbReference>
<keyword evidence="8" id="KW-1133">Transmembrane helix</keyword>
<evidence type="ECO:0000256" key="1">
    <source>
        <dbReference type="ARBA" id="ARBA00000677"/>
    </source>
</evidence>
<dbReference type="RefSeq" id="WP_055150996.1">
    <property type="nucleotide sequence ID" value="NZ_CYZU01000004.1"/>
</dbReference>
<dbReference type="GO" id="GO:0004252">
    <property type="term" value="F:serine-type endopeptidase activity"/>
    <property type="evidence" value="ECO:0007669"/>
    <property type="project" value="InterPro"/>
</dbReference>
<dbReference type="InterPro" id="IPR019756">
    <property type="entry name" value="Pept_S26A_signal_pept_1_Ser-AS"/>
</dbReference>
<protein>
    <recommendedName>
        <fullName evidence="4 8">Signal peptidase I</fullName>
        <ecNumber evidence="4 8">3.4.21.89</ecNumber>
    </recommendedName>
</protein>
<dbReference type="InterPro" id="IPR036286">
    <property type="entry name" value="LexA/Signal_pep-like_sf"/>
</dbReference>
<evidence type="ECO:0000256" key="3">
    <source>
        <dbReference type="ARBA" id="ARBA00009370"/>
    </source>
</evidence>
<keyword evidence="5 8" id="KW-0645">Protease</keyword>
<reference evidence="11 12" key="1">
    <citation type="submission" date="2015-09" db="EMBL/GenBank/DDBJ databases">
        <authorList>
            <consortium name="Pathogen Informatics"/>
        </authorList>
    </citation>
    <scope>NUCLEOTIDE SEQUENCE [LARGE SCALE GENOMIC DNA]</scope>
    <source>
        <strain evidence="11 12">2789STDY5834876</strain>
    </source>
</reference>
<dbReference type="EMBL" id="CYZU01000004">
    <property type="protein sequence ID" value="CUN84354.1"/>
    <property type="molecule type" value="Genomic_DNA"/>
</dbReference>
<comment type="catalytic activity">
    <reaction evidence="1 8">
        <text>Cleavage of hydrophobic, N-terminal signal or leader sequences from secreted and periplasmic proteins.</text>
        <dbReference type="EC" id="3.4.21.89"/>
    </reaction>
</comment>
<accession>A0A174A750</accession>
<evidence type="ECO:0000256" key="6">
    <source>
        <dbReference type="ARBA" id="ARBA00022801"/>
    </source>
</evidence>
<evidence type="ECO:0000256" key="2">
    <source>
        <dbReference type="ARBA" id="ARBA00004401"/>
    </source>
</evidence>
<dbReference type="GO" id="GO:0006465">
    <property type="term" value="P:signal peptide processing"/>
    <property type="evidence" value="ECO:0007669"/>
    <property type="project" value="InterPro"/>
</dbReference>
<evidence type="ECO:0000313" key="11">
    <source>
        <dbReference type="EMBL" id="CUN84354.1"/>
    </source>
</evidence>
<dbReference type="GO" id="GO:0005886">
    <property type="term" value="C:plasma membrane"/>
    <property type="evidence" value="ECO:0007669"/>
    <property type="project" value="UniProtKB-SubCell"/>
</dbReference>
<dbReference type="PROSITE" id="PS00501">
    <property type="entry name" value="SPASE_I_1"/>
    <property type="match status" value="1"/>
</dbReference>
<dbReference type="AlphaFoldDB" id="A0A174A750"/>
<dbReference type="PANTHER" id="PTHR43390">
    <property type="entry name" value="SIGNAL PEPTIDASE I"/>
    <property type="match status" value="1"/>
</dbReference>
<dbReference type="PROSITE" id="PS00760">
    <property type="entry name" value="SPASE_I_2"/>
    <property type="match status" value="1"/>
</dbReference>
<organism evidence="11 12">
    <name type="scientific">Faecalicatena contorta</name>
    <dbReference type="NCBI Taxonomy" id="39482"/>
    <lineage>
        <taxon>Bacteria</taxon>
        <taxon>Bacillati</taxon>
        <taxon>Bacillota</taxon>
        <taxon>Clostridia</taxon>
        <taxon>Lachnospirales</taxon>
        <taxon>Lachnospiraceae</taxon>
        <taxon>Faecalicatena</taxon>
    </lineage>
</organism>
<evidence type="ECO:0000256" key="8">
    <source>
        <dbReference type="RuleBase" id="RU003993"/>
    </source>
</evidence>
<dbReference type="Proteomes" id="UP000095544">
    <property type="component" value="Unassembled WGS sequence"/>
</dbReference>
<comment type="subcellular location">
    <subcellularLocation>
        <location evidence="2">Cell membrane</location>
        <topology evidence="2">Single-pass type II membrane protein</topology>
    </subcellularLocation>
    <subcellularLocation>
        <location evidence="9">Membrane</location>
        <topology evidence="9">Single-pass type II membrane protein</topology>
    </subcellularLocation>
</comment>
<evidence type="ECO:0000256" key="7">
    <source>
        <dbReference type="PIRSR" id="PIRSR600223-1"/>
    </source>
</evidence>
<gene>
    <name evidence="11" type="primary">sipS_1</name>
    <name evidence="11" type="ORF">ERS852491_00635</name>
</gene>
<evidence type="ECO:0000256" key="4">
    <source>
        <dbReference type="ARBA" id="ARBA00013208"/>
    </source>
</evidence>
<dbReference type="SUPFAM" id="SSF51306">
    <property type="entry name" value="LexA/Signal peptidase"/>
    <property type="match status" value="1"/>
</dbReference>